<proteinExistence type="predicted"/>
<organism evidence="2">
    <name type="scientific">Clastoptera arizonana</name>
    <name type="common">Arizona spittle bug</name>
    <dbReference type="NCBI Taxonomy" id="38151"/>
    <lineage>
        <taxon>Eukaryota</taxon>
        <taxon>Metazoa</taxon>
        <taxon>Ecdysozoa</taxon>
        <taxon>Arthropoda</taxon>
        <taxon>Hexapoda</taxon>
        <taxon>Insecta</taxon>
        <taxon>Pterygota</taxon>
        <taxon>Neoptera</taxon>
        <taxon>Paraneoptera</taxon>
        <taxon>Hemiptera</taxon>
        <taxon>Auchenorrhyncha</taxon>
        <taxon>Cercopoidea</taxon>
        <taxon>Clastopteridae</taxon>
        <taxon>Clastoptera</taxon>
    </lineage>
</organism>
<name>A0A1B6EEX4_9HEMI</name>
<protein>
    <submittedName>
        <fullName evidence="2">Uncharacterized protein</fullName>
    </submittedName>
</protein>
<feature type="coiled-coil region" evidence="1">
    <location>
        <begin position="533"/>
        <end position="560"/>
    </location>
</feature>
<reference evidence="2" key="1">
    <citation type="submission" date="2015-12" db="EMBL/GenBank/DDBJ databases">
        <title>De novo transcriptome assembly of four potential Pierce s Disease insect vectors from Arizona vineyards.</title>
        <authorList>
            <person name="Tassone E.E."/>
        </authorList>
    </citation>
    <scope>NUCLEOTIDE SEQUENCE</scope>
</reference>
<sequence length="872" mass="100608">MANKSITSLLKWSVISDQCGNDSDSTLSDLDELSQSLLQKDFQIREVEEKGWRENINKYRNEEIENSTELNLSEILVHNAQTEAKQNNYFDRCKITENVDNNSEVSSKINKNEHDLEEIISFSDIFNDTMCLTEVVGKTWSQEIKNTQKTVIKTDKKDTQFLIPGSLSTEKIIPQNKVDDNVLRSTINFNEKECEIEKRINNIHDDKVVGISAERTLPLEHVLLKGKTEIMNKNLTMSNPSFHEIHSNPKQVELVDHNTYLRNPCKTHDKMEICNSYLSSSEEITGNSISNYSEGSTLILKETNTKNTLSDNDSFNVDINVNTLFNSQLNRKNLFNNKNNKYVKQKLFPKSLNHKKKGAPPKKQLPKRMCTLKAINVLKKIPSNDFIDEHFSSKPKHRKKKKDIFTTDKLHYLTDIAETSSKTTVKTSKKQKQRKFEIHNKSAQSLVHIGLRLDEINTTFLKWTCGDTNCTISREEAVNMLHHVKIIQDQLREQHPNMKTGPVQKLLTASYILELQIGKAISDADLLYKTEELNRIQMLKKTFQNNVADLEDEVDSQQFKKRKLCHTNQPTTEVNEKEIIDSFHDLSLEFISEKPKSILKCITNKANNNEKKYLNFSDEIEYFEILQNLPNPSKENSDENCSNILSEAIEPCEENNINCNNFKTEWQCRNNKKNVIQTSKSNNLQECNSYLNEKSETCSEFLNNNDFIDSGICTTDQLKVCKEDSKSYKNNSHVKITTQNQELYTVSCAETITDNKQIYNKKSNAFQNKSKNNFSAIHQFPECTQYNSLLNDLDHTETFSSNLGTEFTQADLDCVEPQVTDDSLSLSSSHQEVDEDSWRQISFSNIVYVRRKTEAEYHRADEDDGDWFSGWM</sequence>
<evidence type="ECO:0000256" key="1">
    <source>
        <dbReference type="SAM" id="Coils"/>
    </source>
</evidence>
<accession>A0A1B6EEX4</accession>
<evidence type="ECO:0000313" key="2">
    <source>
        <dbReference type="EMBL" id="JAS36482.1"/>
    </source>
</evidence>
<keyword evidence="1" id="KW-0175">Coiled coil</keyword>
<gene>
    <name evidence="2" type="ORF">g.17586</name>
</gene>
<dbReference type="AlphaFoldDB" id="A0A1B6EEX4"/>
<dbReference type="EMBL" id="GEDC01000816">
    <property type="protein sequence ID" value="JAS36482.1"/>
    <property type="molecule type" value="Transcribed_RNA"/>
</dbReference>